<dbReference type="EMBL" id="BSFM01000017">
    <property type="protein sequence ID" value="GLK85793.1"/>
    <property type="molecule type" value="Genomic_DNA"/>
</dbReference>
<reference evidence="1" key="1">
    <citation type="journal article" date="2014" name="Int. J. Syst. Evol. Microbiol.">
        <title>Complete genome sequence of Corynebacterium casei LMG S-19264T (=DSM 44701T), isolated from a smear-ripened cheese.</title>
        <authorList>
            <consortium name="US DOE Joint Genome Institute (JGI-PGF)"/>
            <person name="Walter F."/>
            <person name="Albersmeier A."/>
            <person name="Kalinowski J."/>
            <person name="Ruckert C."/>
        </authorList>
    </citation>
    <scope>NUCLEOTIDE SEQUENCE</scope>
    <source>
        <strain evidence="1">VKM B-2789</strain>
    </source>
</reference>
<keyword evidence="2" id="KW-1185">Reference proteome</keyword>
<comment type="caution">
    <text evidence="1">The sequence shown here is derived from an EMBL/GenBank/DDBJ whole genome shotgun (WGS) entry which is preliminary data.</text>
</comment>
<dbReference type="RefSeq" id="WP_213359561.1">
    <property type="nucleotide sequence ID" value="NZ_BSFM01000017.1"/>
</dbReference>
<evidence type="ECO:0000313" key="1">
    <source>
        <dbReference type="EMBL" id="GLK85793.1"/>
    </source>
</evidence>
<name>A0A9W6K2K0_9HYPH</name>
<gene>
    <name evidence="1" type="ORF">GCM10017653_38630</name>
</gene>
<dbReference type="Proteomes" id="UP001143330">
    <property type="component" value="Unassembled WGS sequence"/>
</dbReference>
<sequence length="70" mass="8012">MNGEELRKILCRLEAGMILSVPDAWIERTITGSRVTRARLIDDIARQYHCVCHQEPGAQRFERLDFPATG</sequence>
<organism evidence="1 2">
    <name type="scientific">Ancylobacter defluvii</name>
    <dbReference type="NCBI Taxonomy" id="1282440"/>
    <lineage>
        <taxon>Bacteria</taxon>
        <taxon>Pseudomonadati</taxon>
        <taxon>Pseudomonadota</taxon>
        <taxon>Alphaproteobacteria</taxon>
        <taxon>Hyphomicrobiales</taxon>
        <taxon>Xanthobacteraceae</taxon>
        <taxon>Ancylobacter</taxon>
    </lineage>
</organism>
<proteinExistence type="predicted"/>
<evidence type="ECO:0000313" key="2">
    <source>
        <dbReference type="Proteomes" id="UP001143330"/>
    </source>
</evidence>
<accession>A0A9W6K2K0</accession>
<protein>
    <submittedName>
        <fullName evidence="1">Uncharacterized protein</fullName>
    </submittedName>
</protein>
<reference evidence="1" key="2">
    <citation type="submission" date="2023-01" db="EMBL/GenBank/DDBJ databases">
        <authorList>
            <person name="Sun Q."/>
            <person name="Evtushenko L."/>
        </authorList>
    </citation>
    <scope>NUCLEOTIDE SEQUENCE</scope>
    <source>
        <strain evidence="1">VKM B-2789</strain>
    </source>
</reference>
<dbReference type="AlphaFoldDB" id="A0A9W6K2K0"/>